<name>A0A0H1BQ76_9EURO</name>
<sequence length="50" mass="5472">MTISPVGASEHLSDDKTRVQGLFDAGALGSRRDMPIIMMPYHPYPSTQPV</sequence>
<organism evidence="1 2">
    <name type="scientific">Blastomyces silverae</name>
    <dbReference type="NCBI Taxonomy" id="2060906"/>
    <lineage>
        <taxon>Eukaryota</taxon>
        <taxon>Fungi</taxon>
        <taxon>Dikarya</taxon>
        <taxon>Ascomycota</taxon>
        <taxon>Pezizomycotina</taxon>
        <taxon>Eurotiomycetes</taxon>
        <taxon>Eurotiomycetidae</taxon>
        <taxon>Onygenales</taxon>
        <taxon>Ajellomycetaceae</taxon>
        <taxon>Blastomyces</taxon>
    </lineage>
</organism>
<keyword evidence="2" id="KW-1185">Reference proteome</keyword>
<dbReference type="Proteomes" id="UP000053573">
    <property type="component" value="Unassembled WGS sequence"/>
</dbReference>
<protein>
    <submittedName>
        <fullName evidence="1">Uncharacterized protein</fullName>
    </submittedName>
</protein>
<evidence type="ECO:0000313" key="1">
    <source>
        <dbReference type="EMBL" id="KLJ13709.1"/>
    </source>
</evidence>
<comment type="caution">
    <text evidence="1">The sequence shown here is derived from an EMBL/GenBank/DDBJ whole genome shotgun (WGS) entry which is preliminary data.</text>
</comment>
<accession>A0A0H1BQ76</accession>
<dbReference type="AlphaFoldDB" id="A0A0H1BQ76"/>
<gene>
    <name evidence="1" type="ORF">EMPG_11368</name>
</gene>
<dbReference type="EMBL" id="LDEV01000112">
    <property type="protein sequence ID" value="KLJ13709.1"/>
    <property type="molecule type" value="Genomic_DNA"/>
</dbReference>
<proteinExistence type="predicted"/>
<reference evidence="2" key="1">
    <citation type="journal article" date="2015" name="PLoS Genet.">
        <title>The dynamic genome and transcriptome of the human fungal pathogen Blastomyces and close relative Emmonsia.</title>
        <authorList>
            <person name="Munoz J.F."/>
            <person name="Gauthier G.M."/>
            <person name="Desjardins C.A."/>
            <person name="Gallo J.E."/>
            <person name="Holder J."/>
            <person name="Sullivan T.D."/>
            <person name="Marty A.J."/>
            <person name="Carmen J.C."/>
            <person name="Chen Z."/>
            <person name="Ding L."/>
            <person name="Gujja S."/>
            <person name="Magrini V."/>
            <person name="Misas E."/>
            <person name="Mitreva M."/>
            <person name="Priest M."/>
            <person name="Saif S."/>
            <person name="Whiston E.A."/>
            <person name="Young S."/>
            <person name="Zeng Q."/>
            <person name="Goldman W.E."/>
            <person name="Mardis E.R."/>
            <person name="Taylor J.W."/>
            <person name="McEwen J.G."/>
            <person name="Clay O.K."/>
            <person name="Klein B.S."/>
            <person name="Cuomo C.A."/>
        </authorList>
    </citation>
    <scope>NUCLEOTIDE SEQUENCE [LARGE SCALE GENOMIC DNA]</scope>
    <source>
        <strain evidence="2">UAMH 139</strain>
    </source>
</reference>
<evidence type="ECO:0000313" key="2">
    <source>
        <dbReference type="Proteomes" id="UP000053573"/>
    </source>
</evidence>